<feature type="domain" description="AAA+ ATPase" evidence="6">
    <location>
        <begin position="284"/>
        <end position="418"/>
    </location>
</feature>
<keyword evidence="7" id="KW-0131">Cell cycle</keyword>
<dbReference type="GO" id="GO:0005524">
    <property type="term" value="F:ATP binding"/>
    <property type="evidence" value="ECO:0007669"/>
    <property type="project" value="UniProtKB-KW"/>
</dbReference>
<dbReference type="Gene3D" id="1.10.8.60">
    <property type="match status" value="2"/>
</dbReference>
<dbReference type="InterPro" id="IPR027417">
    <property type="entry name" value="P-loop_NTPase"/>
</dbReference>
<comment type="similarity">
    <text evidence="4">Belongs to the AAA ATPase family.</text>
</comment>
<dbReference type="Gene3D" id="3.40.50.300">
    <property type="entry name" value="P-loop containing nucleotide triphosphate hydrolases"/>
    <property type="match status" value="2"/>
</dbReference>
<dbReference type="InterPro" id="IPR003959">
    <property type="entry name" value="ATPase_AAA_core"/>
</dbReference>
<dbReference type="InterPro" id="IPR050168">
    <property type="entry name" value="AAA_ATPase_domain"/>
</dbReference>
<dbReference type="InterPro" id="IPR003593">
    <property type="entry name" value="AAA+_ATPase"/>
</dbReference>
<evidence type="ECO:0000256" key="4">
    <source>
        <dbReference type="RuleBase" id="RU003651"/>
    </source>
</evidence>
<protein>
    <submittedName>
        <fullName evidence="7">Cell division protein FtsH</fullName>
    </submittedName>
</protein>
<dbReference type="FunFam" id="3.40.50.300:FF:001025">
    <property type="entry name" value="ATPase family, AAA domain-containing 2B"/>
    <property type="match status" value="1"/>
</dbReference>
<dbReference type="InterPro" id="IPR041569">
    <property type="entry name" value="AAA_lid_3"/>
</dbReference>
<keyword evidence="2 4" id="KW-0067">ATP-binding</keyword>
<reference evidence="7" key="1">
    <citation type="submission" date="2020-02" db="EMBL/GenBank/DDBJ databases">
        <authorList>
            <person name="Meier V. D."/>
        </authorList>
    </citation>
    <scope>NUCLEOTIDE SEQUENCE</scope>
    <source>
        <strain evidence="7">AVDCRST_MAG69</strain>
    </source>
</reference>
<dbReference type="EMBL" id="CADCVP010000084">
    <property type="protein sequence ID" value="CAA9478542.1"/>
    <property type="molecule type" value="Genomic_DNA"/>
</dbReference>
<dbReference type="Pfam" id="PF00004">
    <property type="entry name" value="AAA"/>
    <property type="match status" value="2"/>
</dbReference>
<evidence type="ECO:0000259" key="6">
    <source>
        <dbReference type="SMART" id="SM00382"/>
    </source>
</evidence>
<keyword evidence="3" id="KW-0175">Coiled coil</keyword>
<dbReference type="PANTHER" id="PTHR23077:SF171">
    <property type="entry name" value="NUCLEAR VALOSIN-CONTAINING PROTEIN-LIKE"/>
    <property type="match status" value="1"/>
</dbReference>
<accession>A0A6J4RPD9</accession>
<evidence type="ECO:0000256" key="5">
    <source>
        <dbReference type="SAM" id="MobiDB-lite"/>
    </source>
</evidence>
<dbReference type="SUPFAM" id="SSF52540">
    <property type="entry name" value="P-loop containing nucleoside triphosphate hydrolases"/>
    <property type="match status" value="2"/>
</dbReference>
<gene>
    <name evidence="7" type="ORF">AVDCRST_MAG69-623</name>
</gene>
<evidence type="ECO:0000256" key="1">
    <source>
        <dbReference type="ARBA" id="ARBA00022741"/>
    </source>
</evidence>
<dbReference type="SMART" id="SM00382">
    <property type="entry name" value="AAA"/>
    <property type="match status" value="2"/>
</dbReference>
<evidence type="ECO:0000313" key="7">
    <source>
        <dbReference type="EMBL" id="CAA9478542.1"/>
    </source>
</evidence>
<feature type="region of interest" description="Disordered" evidence="5">
    <location>
        <begin position="492"/>
        <end position="512"/>
    </location>
</feature>
<keyword evidence="7" id="KW-0132">Cell division</keyword>
<keyword evidence="1 4" id="KW-0547">Nucleotide-binding</keyword>
<dbReference type="GO" id="GO:0051301">
    <property type="term" value="P:cell division"/>
    <property type="evidence" value="ECO:0007669"/>
    <property type="project" value="UniProtKB-KW"/>
</dbReference>
<dbReference type="InterPro" id="IPR003960">
    <property type="entry name" value="ATPase_AAA_CS"/>
</dbReference>
<organism evidence="7">
    <name type="scientific">uncultured Solirubrobacteraceae bacterium</name>
    <dbReference type="NCBI Taxonomy" id="1162706"/>
    <lineage>
        <taxon>Bacteria</taxon>
        <taxon>Bacillati</taxon>
        <taxon>Actinomycetota</taxon>
        <taxon>Thermoleophilia</taxon>
        <taxon>Solirubrobacterales</taxon>
        <taxon>Solirubrobacteraceae</taxon>
        <taxon>environmental samples</taxon>
    </lineage>
</organism>
<dbReference type="PROSITE" id="PS00674">
    <property type="entry name" value="AAA"/>
    <property type="match status" value="1"/>
</dbReference>
<name>A0A6J4RPD9_9ACTN</name>
<dbReference type="GO" id="GO:0016887">
    <property type="term" value="F:ATP hydrolysis activity"/>
    <property type="evidence" value="ECO:0007669"/>
    <property type="project" value="InterPro"/>
</dbReference>
<dbReference type="PANTHER" id="PTHR23077">
    <property type="entry name" value="AAA-FAMILY ATPASE"/>
    <property type="match status" value="1"/>
</dbReference>
<proteinExistence type="inferred from homology"/>
<sequence>MEGLKREIAQTVGLMLEHPEDAEHYGIEYNGILLHGQPGVGKTFLAGAIAGEYGMSFIHVATGDLISGTQGESARNIAKAFEAALEDLPCLLFFDEFDAIAQRRDAIQGEESRRMVNQLLTSLESHREERRLLVMAATTGIERLEPAVLRPGRFDWHIRIDLPDAAARRSIFEAELSARPAAAEMDLGEVVRRTEGMTPAAIAKVVDTAALEVFREATASGRRQPVDAAHLLAAVERHGGQDRPTVESWTWDSLILPPHTKAQLKRIQAVIEDPASARRFGIEPPTGLLMAGPPGTGKTTVAKVLAAQARCSFYAISGADVMSKWVGEAEGNIRKLFERARENRPSIVFIDEIDALAGRRGTVEVNDSRVNQLLAEVDGVGGQRGVFVIGATNRPDQIDPALLRGGRLSRTFVLELPDEQNRLSLLELYTATMPTAGVELEQLAVDTDGLSPADLKALCQEAALTAMEREHHAGEAVIQDDFRQALTRLRASEEANRNLSPEATRGRSARSG</sequence>
<dbReference type="Pfam" id="PF17862">
    <property type="entry name" value="AAA_lid_3"/>
    <property type="match status" value="1"/>
</dbReference>
<evidence type="ECO:0000256" key="2">
    <source>
        <dbReference type="ARBA" id="ARBA00022840"/>
    </source>
</evidence>
<evidence type="ECO:0000256" key="3">
    <source>
        <dbReference type="ARBA" id="ARBA00023054"/>
    </source>
</evidence>
<feature type="domain" description="AAA+ ATPase" evidence="6">
    <location>
        <begin position="28"/>
        <end position="164"/>
    </location>
</feature>
<dbReference type="AlphaFoldDB" id="A0A6J4RPD9"/>